<evidence type="ECO:0000313" key="5">
    <source>
        <dbReference type="WormBase" id="R11G11.7"/>
    </source>
</evidence>
<evidence type="ECO:0000259" key="2">
    <source>
        <dbReference type="Pfam" id="PF02520"/>
    </source>
</evidence>
<dbReference type="SMR" id="O16948"/>
<dbReference type="GeneID" id="187826"/>
<dbReference type="eggNOG" id="ENOG502THUF">
    <property type="taxonomic scope" value="Eukaryota"/>
</dbReference>
<dbReference type="PeptideAtlas" id="O16948"/>
<proteinExistence type="evidence at protein level"/>
<dbReference type="PhylomeDB" id="O16948"/>
<protein>
    <submittedName>
        <fullName evidence="3">SXP/RAL-2 family protein Ani s 5-like cation-binding domain-containing protein</fullName>
    </submittedName>
</protein>
<accession>O16948</accession>
<feature type="signal peptide" evidence="1">
    <location>
        <begin position="1"/>
        <end position="16"/>
    </location>
</feature>
<gene>
    <name evidence="3 5" type="primary">srlf-35</name>
    <name evidence="5" type="synonym">pqn-60</name>
    <name evidence="3" type="ORF">CELE_R11G11.7</name>
    <name evidence="5" type="ORF">R11G11.7</name>
</gene>
<dbReference type="OMA" id="NECCKAT"/>
<dbReference type="CTD" id="187826"/>
<dbReference type="Bgee" id="WBGene00004144">
    <property type="expression patterns" value="Expressed in larva and 3 other cell types or tissues"/>
</dbReference>
<name>O16948_CAEEL</name>
<dbReference type="PaxDb" id="6239-R11G11.7"/>
<evidence type="ECO:0000313" key="3">
    <source>
        <dbReference type="EMBL" id="CCD64483.1"/>
    </source>
</evidence>
<dbReference type="KEGG" id="cel:CELE_R11G11.7"/>
<dbReference type="FunCoup" id="O16948">
    <property type="interactions" value="84"/>
</dbReference>
<dbReference type="AGR" id="WB:WBGene00004144"/>
<dbReference type="InterPro" id="IPR003677">
    <property type="entry name" value="ANIS5_cation-bd"/>
</dbReference>
<dbReference type="PIR" id="H88929">
    <property type="entry name" value="H88929"/>
</dbReference>
<dbReference type="EMBL" id="BX284605">
    <property type="protein sequence ID" value="CCD64483.1"/>
    <property type="molecule type" value="Genomic_DNA"/>
</dbReference>
<dbReference type="WormBase" id="R11G11.7">
    <property type="protein sequence ID" value="CE12752"/>
    <property type="gene ID" value="WBGene00004144"/>
    <property type="gene designation" value="srlf-35"/>
</dbReference>
<reference evidence="3 4" key="1">
    <citation type="journal article" date="1998" name="Science">
        <title>Genome sequence of the nematode C. elegans: a platform for investigating biology.</title>
        <authorList>
            <consortium name="The C. elegans sequencing consortium"/>
            <person name="Sulson J.E."/>
            <person name="Waterston R."/>
        </authorList>
    </citation>
    <scope>NUCLEOTIDE SEQUENCE [LARGE SCALE GENOMIC DNA]</scope>
    <source>
        <strain evidence="3 4">Bristol N2</strain>
    </source>
</reference>
<dbReference type="OrthoDB" id="5868832at2759"/>
<dbReference type="AlphaFoldDB" id="O16948"/>
<keyword evidence="4" id="KW-1185">Reference proteome</keyword>
<dbReference type="STRING" id="6239.R11G11.7.1"/>
<dbReference type="InParanoid" id="O16948"/>
<feature type="domain" description="SXP/RAL-2 family protein Ani s 5-like cation-binding" evidence="2">
    <location>
        <begin position="32"/>
        <end position="135"/>
    </location>
</feature>
<dbReference type="IntAct" id="O16948">
    <property type="interactions" value="1"/>
</dbReference>
<evidence type="ECO:0000256" key="1">
    <source>
        <dbReference type="SAM" id="SignalP"/>
    </source>
</evidence>
<dbReference type="UCSC" id="R11G11.7">
    <property type="organism name" value="c. elegans"/>
</dbReference>
<dbReference type="DIP" id="DIP-26047N"/>
<feature type="chain" id="PRO_5004157977" evidence="1">
    <location>
        <begin position="17"/>
        <end position="154"/>
    </location>
</feature>
<dbReference type="Pfam" id="PF02520">
    <property type="entry name" value="ANIS5_cation-bd"/>
    <property type="match status" value="1"/>
</dbReference>
<dbReference type="RefSeq" id="NP_503225.1">
    <property type="nucleotide sequence ID" value="NM_070824.2"/>
</dbReference>
<organism evidence="3 4">
    <name type="scientific">Caenorhabditis elegans</name>
    <dbReference type="NCBI Taxonomy" id="6239"/>
    <lineage>
        <taxon>Eukaryota</taxon>
        <taxon>Metazoa</taxon>
        <taxon>Ecdysozoa</taxon>
        <taxon>Nematoda</taxon>
        <taxon>Chromadorea</taxon>
        <taxon>Rhabditida</taxon>
        <taxon>Rhabditina</taxon>
        <taxon>Rhabditomorpha</taxon>
        <taxon>Rhabditoidea</taxon>
        <taxon>Rhabditidae</taxon>
        <taxon>Peloderinae</taxon>
        <taxon>Caenorhabditis</taxon>
    </lineage>
</organism>
<comment type="interaction">
    <interactant intactId="EBI-326107">
        <id>O16948</id>
    </interactant>
    <interactant intactId="EBI-312019">
        <id>Q21746</id>
        <label>sgt-1</label>
    </interactant>
    <organismsDiffer>false</organismsDiffer>
    <experiments>3</experiments>
</comment>
<evidence type="ECO:0000313" key="4">
    <source>
        <dbReference type="Proteomes" id="UP000001940"/>
    </source>
</evidence>
<dbReference type="InterPro" id="IPR052823">
    <property type="entry name" value="SXP/RAL-2_related"/>
</dbReference>
<dbReference type="PANTHER" id="PTHR21593:SF8">
    <property type="entry name" value="DUF148 DOMAIN-CONTAINING PROTEIN-RELATED"/>
    <property type="match status" value="1"/>
</dbReference>
<dbReference type="HOGENOM" id="CLU_1779095_0_0_1"/>
<dbReference type="Proteomes" id="UP000001940">
    <property type="component" value="Chromosome V"/>
</dbReference>
<keyword evidence="1" id="KW-0732">Signal</keyword>
<sequence>MKSYLSIIALFAVVFADFDGPMFLRYQPRNIQQSYFAIAKNYQLSQMQKNQQLQQWAQMNNLSNEYSSYTQQRSQQEQQVSQQTSQIISQLSTVQNQLESILNNDNQTGAQKRQAIQSLRYQYPQEVSVLFHIREVSMKRMGIDDDHDDSYESF</sequence>
<dbReference type="PANTHER" id="PTHR21593">
    <property type="entry name" value="PRION-LIKE- Q/N-RICH -DOMAIN-BEARING PROTEIN PROTEIN"/>
    <property type="match status" value="1"/>
</dbReference>